<dbReference type="InterPro" id="IPR013766">
    <property type="entry name" value="Thioredoxin_domain"/>
</dbReference>
<dbReference type="CDD" id="cd02947">
    <property type="entry name" value="TRX_family"/>
    <property type="match status" value="1"/>
</dbReference>
<feature type="signal peptide" evidence="1">
    <location>
        <begin position="1"/>
        <end position="18"/>
    </location>
</feature>
<sequence length="222" mass="25357">MKLIYTALFALAATAVNACESTLCEGATVLRVVPCTKECMGRPCHLYDCPDSPYTYICGKDKTKCDEICVRFTVARLRYHEFLLYVLDSSQGQTNLHTNFALTRRDQTRQSPPNPEKMVHNIRTKDEFQDALKKYPIVVVDFYSTHSAESKHIAATFAHAYELDKFKDFRFVKVDIDELKGLAEEVGVSQPATFHMYKNGEKINDLQSEHKEDLIQFLETGL</sequence>
<keyword evidence="4" id="KW-1185">Reference proteome</keyword>
<dbReference type="Gene3D" id="3.40.30.10">
    <property type="entry name" value="Glutaredoxin"/>
    <property type="match status" value="1"/>
</dbReference>
<dbReference type="EMBL" id="JAAOAK010000034">
    <property type="protein sequence ID" value="KAF5693599.1"/>
    <property type="molecule type" value="Genomic_DNA"/>
</dbReference>
<name>A0A8H6CVH4_9HYPO</name>
<dbReference type="InterPro" id="IPR050620">
    <property type="entry name" value="Thioredoxin_H-type-like"/>
</dbReference>
<dbReference type="AlphaFoldDB" id="A0A8H6CVH4"/>
<keyword evidence="1" id="KW-0732">Signal</keyword>
<protein>
    <submittedName>
        <fullName evidence="3">Thioredoxin</fullName>
    </submittedName>
</protein>
<accession>A0A8H6CVH4</accession>
<dbReference type="InterPro" id="IPR036249">
    <property type="entry name" value="Thioredoxin-like_sf"/>
</dbReference>
<proteinExistence type="predicted"/>
<dbReference type="Pfam" id="PF00085">
    <property type="entry name" value="Thioredoxin"/>
    <property type="match status" value="1"/>
</dbReference>
<comment type="caution">
    <text evidence="3">The sequence shown here is derived from an EMBL/GenBank/DDBJ whole genome shotgun (WGS) entry which is preliminary data.</text>
</comment>
<feature type="domain" description="Thioredoxin" evidence="2">
    <location>
        <begin position="123"/>
        <end position="219"/>
    </location>
</feature>
<gene>
    <name evidence="3" type="ORF">FDENT_1831</name>
</gene>
<dbReference type="PANTHER" id="PTHR10438:SF463">
    <property type="entry name" value="THIOREDOXIN"/>
    <property type="match status" value="1"/>
</dbReference>
<evidence type="ECO:0000256" key="1">
    <source>
        <dbReference type="SAM" id="SignalP"/>
    </source>
</evidence>
<feature type="chain" id="PRO_5034097783" evidence="1">
    <location>
        <begin position="19"/>
        <end position="222"/>
    </location>
</feature>
<dbReference type="SUPFAM" id="SSF52833">
    <property type="entry name" value="Thioredoxin-like"/>
    <property type="match status" value="1"/>
</dbReference>
<evidence type="ECO:0000259" key="2">
    <source>
        <dbReference type="Pfam" id="PF00085"/>
    </source>
</evidence>
<reference evidence="3 4" key="1">
    <citation type="submission" date="2020-05" db="EMBL/GenBank/DDBJ databases">
        <title>Identification and distribution of gene clusters putatively required for synthesis of sphingolipid metabolism inhibitors in phylogenetically diverse species of the filamentous fungus Fusarium.</title>
        <authorList>
            <person name="Kim H.-S."/>
            <person name="Busman M."/>
            <person name="Brown D.W."/>
            <person name="Divon H."/>
            <person name="Uhlig S."/>
            <person name="Proctor R.H."/>
        </authorList>
    </citation>
    <scope>NUCLEOTIDE SEQUENCE [LARGE SCALE GENOMIC DNA]</scope>
    <source>
        <strain evidence="3 4">NRRL 25311</strain>
    </source>
</reference>
<dbReference type="PANTHER" id="PTHR10438">
    <property type="entry name" value="THIOREDOXIN"/>
    <property type="match status" value="1"/>
</dbReference>
<evidence type="ECO:0000313" key="4">
    <source>
        <dbReference type="Proteomes" id="UP000562682"/>
    </source>
</evidence>
<dbReference type="Proteomes" id="UP000562682">
    <property type="component" value="Unassembled WGS sequence"/>
</dbReference>
<organism evidence="3 4">
    <name type="scientific">Fusarium denticulatum</name>
    <dbReference type="NCBI Taxonomy" id="48507"/>
    <lineage>
        <taxon>Eukaryota</taxon>
        <taxon>Fungi</taxon>
        <taxon>Dikarya</taxon>
        <taxon>Ascomycota</taxon>
        <taxon>Pezizomycotina</taxon>
        <taxon>Sordariomycetes</taxon>
        <taxon>Hypocreomycetidae</taxon>
        <taxon>Hypocreales</taxon>
        <taxon>Nectriaceae</taxon>
        <taxon>Fusarium</taxon>
        <taxon>Fusarium fujikuroi species complex</taxon>
    </lineage>
</organism>
<evidence type="ECO:0000313" key="3">
    <source>
        <dbReference type="EMBL" id="KAF5693599.1"/>
    </source>
</evidence>